<name>A0A8S8XEC6_9PROT</name>
<evidence type="ECO:0000256" key="1">
    <source>
        <dbReference type="SAM" id="MobiDB-lite"/>
    </source>
</evidence>
<protein>
    <submittedName>
        <fullName evidence="2">Uncharacterized protein</fullName>
    </submittedName>
</protein>
<dbReference type="EMBL" id="BOPV01000001">
    <property type="protein sequence ID" value="GIL40312.1"/>
    <property type="molecule type" value="Genomic_DNA"/>
</dbReference>
<evidence type="ECO:0000313" key="3">
    <source>
        <dbReference type="Proteomes" id="UP000681075"/>
    </source>
</evidence>
<proteinExistence type="predicted"/>
<reference evidence="2" key="1">
    <citation type="submission" date="2021-02" db="EMBL/GenBank/DDBJ databases">
        <title>Genome sequence of Rhodospirillales sp. strain TMPK1 isolated from soil.</title>
        <authorList>
            <person name="Nakai R."/>
            <person name="Kusada H."/>
            <person name="Tamaki H."/>
        </authorList>
    </citation>
    <scope>NUCLEOTIDE SEQUENCE</scope>
    <source>
        <strain evidence="2">TMPK1</strain>
    </source>
</reference>
<organism evidence="2 3">
    <name type="scientific">Roseiterribacter gracilis</name>
    <dbReference type="NCBI Taxonomy" id="2812848"/>
    <lineage>
        <taxon>Bacteria</taxon>
        <taxon>Pseudomonadati</taxon>
        <taxon>Pseudomonadota</taxon>
        <taxon>Alphaproteobacteria</taxon>
        <taxon>Rhodospirillales</taxon>
        <taxon>Roseiterribacteraceae</taxon>
        <taxon>Roseiterribacter</taxon>
    </lineage>
</organism>
<dbReference type="AlphaFoldDB" id="A0A8S8XEC6"/>
<comment type="caution">
    <text evidence="2">The sequence shown here is derived from an EMBL/GenBank/DDBJ whole genome shotgun (WGS) entry which is preliminary data.</text>
</comment>
<sequence>MDPTDQNPEDLARRWLALWQDHWAQSLGSPETAELVARLFQGFARDAQTAAQDGAAALAAASTVGGSGLVECERRIAELERRVAELESERAGGSQGRAGEPAPAGAGRGPRPDDPR</sequence>
<evidence type="ECO:0000313" key="2">
    <source>
        <dbReference type="EMBL" id="GIL40312.1"/>
    </source>
</evidence>
<dbReference type="Proteomes" id="UP000681075">
    <property type="component" value="Unassembled WGS sequence"/>
</dbReference>
<accession>A0A8S8XEC6</accession>
<keyword evidence="3" id="KW-1185">Reference proteome</keyword>
<feature type="region of interest" description="Disordered" evidence="1">
    <location>
        <begin position="85"/>
        <end position="116"/>
    </location>
</feature>
<gene>
    <name evidence="2" type="ORF">TMPK1_25490</name>
</gene>